<comment type="subcellular location">
    <subcellularLocation>
        <location evidence="1">Cell membrane</location>
        <topology evidence="1">Multi-pass membrane protein</topology>
    </subcellularLocation>
</comment>
<dbReference type="AlphaFoldDB" id="A0A2T0SEH7"/>
<keyword evidence="2" id="KW-1003">Cell membrane</keyword>
<gene>
    <name evidence="8" type="ORF">CLV70_10240</name>
</gene>
<feature type="domain" description="ABC3 transporter permease C-terminal" evidence="7">
    <location>
        <begin position="784"/>
        <end position="895"/>
    </location>
</feature>
<feature type="transmembrane region" description="Helical" evidence="6">
    <location>
        <begin position="406"/>
        <end position="429"/>
    </location>
</feature>
<evidence type="ECO:0000256" key="2">
    <source>
        <dbReference type="ARBA" id="ARBA00022475"/>
    </source>
</evidence>
<evidence type="ECO:0000256" key="6">
    <source>
        <dbReference type="SAM" id="Phobius"/>
    </source>
</evidence>
<keyword evidence="9" id="KW-1185">Reference proteome</keyword>
<feature type="transmembrane region" description="Helical" evidence="6">
    <location>
        <begin position="329"/>
        <end position="351"/>
    </location>
</feature>
<dbReference type="InterPro" id="IPR003838">
    <property type="entry name" value="ABC3_permease_C"/>
</dbReference>
<reference evidence="8 9" key="1">
    <citation type="submission" date="2018-03" db="EMBL/GenBank/DDBJ databases">
        <title>Genomic Encyclopedia of Archaeal and Bacterial Type Strains, Phase II (KMG-II): from individual species to whole genera.</title>
        <authorList>
            <person name="Goeker M."/>
        </authorList>
    </citation>
    <scope>NUCLEOTIDE SEQUENCE [LARGE SCALE GENOMIC DNA]</scope>
    <source>
        <strain evidence="8 9">DSM 45348</strain>
    </source>
</reference>
<dbReference type="GO" id="GO:0005886">
    <property type="term" value="C:plasma membrane"/>
    <property type="evidence" value="ECO:0007669"/>
    <property type="project" value="UniProtKB-SubCell"/>
</dbReference>
<feature type="transmembrane region" description="Helical" evidence="6">
    <location>
        <begin position="497"/>
        <end position="519"/>
    </location>
</feature>
<proteinExistence type="predicted"/>
<feature type="transmembrane region" description="Helical" evidence="6">
    <location>
        <begin position="539"/>
        <end position="569"/>
    </location>
</feature>
<evidence type="ECO:0000313" key="8">
    <source>
        <dbReference type="EMBL" id="PRY31829.1"/>
    </source>
</evidence>
<accession>A0A2T0SEH7</accession>
<comment type="caution">
    <text evidence="8">The sequence shown here is derived from an EMBL/GenBank/DDBJ whole genome shotgun (WGS) entry which is preliminary data.</text>
</comment>
<organism evidence="8 9">
    <name type="scientific">Pseudosporangium ferrugineum</name>
    <dbReference type="NCBI Taxonomy" id="439699"/>
    <lineage>
        <taxon>Bacteria</taxon>
        <taxon>Bacillati</taxon>
        <taxon>Actinomycetota</taxon>
        <taxon>Actinomycetes</taxon>
        <taxon>Micromonosporales</taxon>
        <taxon>Micromonosporaceae</taxon>
        <taxon>Pseudosporangium</taxon>
    </lineage>
</organism>
<sequence>MHWPSVRGRARADAGPLLLVAAVVTAVTLLAGAAPPLLRATADDAVRDAVRSAGQDAEIVSQSHWSYDDVEGGRGRVPTIADDVDYLRERAGDALDPGLRAALRPPVAVVTGPSLDVTDGSLLRTFRFMYLADDRGPHSATRVTWIAGVPPRSSAPASDPDFVLRPNSPPWPVQVGLSEADAAALKLGPGDRIPLKDKFRRVRDVRISGIFRATDSSDPTWRLAPGLLNPASSADGVGITRLGGLLSPESLPDARLAVDSGDLDRGIHFEPDADRIDADSARRIAATLVTLKAISAAATDQDETLQWQTQLDKVLSDVQTRVNAATAQASVLLVSVLAGTVLVLMLAAALLARRRAVALTAARQRGAGLTDLAVELLIESAAVALTAAALGLVLARLVAPGVSWGWAIPVVVAAAAAGPAYGVTLAARATRDKRQPANRSARRHLHRTALLRRAALEFAVVVAAAGAMVALHQRGILESVSEPAGALDAWKSQGDTAVLGASAPALGVLVGALVLVRLLPPALRLALRRALRSRHPMRVFGTAQAAATGARILPLLALVVCAALATFALTVGTTADRGLADAAWRTVGADARVDAGPSSGVDVPALARRIAAAPGVRQAVTAQVIEGARVTNGTGLLTPRFVIVDSGAYRRLLSTTPLPDTPALAGLAGRAAGDVPVLVRSADGSMRPGTRLALPREDMPAVPLTAVGEAPAIGDTGDTIVVDAAALTAAGIPVVPDTIWVTGPGAARAVSGIAAVDTVSRTDVLRERRTAPLTAGLLRLAWLTAAVLIALGLLSLALAAAASAPQRWQTLGRLRTLGLRLRDGRWVAAGELLPPVAVAAVAGPPLGVLLAVLTVNSLDLRLLVGWDGDPALAVPWWQAGVAAVVLLAAVAAVVAAETALRRRSGLNELLRVGG</sequence>
<dbReference type="Proteomes" id="UP000239209">
    <property type="component" value="Unassembled WGS sequence"/>
</dbReference>
<evidence type="ECO:0000259" key="7">
    <source>
        <dbReference type="Pfam" id="PF02687"/>
    </source>
</evidence>
<dbReference type="Pfam" id="PF02687">
    <property type="entry name" value="FtsX"/>
    <property type="match status" value="1"/>
</dbReference>
<evidence type="ECO:0000256" key="3">
    <source>
        <dbReference type="ARBA" id="ARBA00022692"/>
    </source>
</evidence>
<keyword evidence="3 6" id="KW-0812">Transmembrane</keyword>
<keyword evidence="4 6" id="KW-1133">Transmembrane helix</keyword>
<feature type="transmembrane region" description="Helical" evidence="6">
    <location>
        <begin position="780"/>
        <end position="805"/>
    </location>
</feature>
<keyword evidence="5 6" id="KW-0472">Membrane</keyword>
<feature type="transmembrane region" description="Helical" evidence="6">
    <location>
        <begin position="875"/>
        <end position="896"/>
    </location>
</feature>
<feature type="transmembrane region" description="Helical" evidence="6">
    <location>
        <begin position="826"/>
        <end position="855"/>
    </location>
</feature>
<dbReference type="EMBL" id="PVZG01000002">
    <property type="protein sequence ID" value="PRY31829.1"/>
    <property type="molecule type" value="Genomic_DNA"/>
</dbReference>
<feature type="transmembrane region" description="Helical" evidence="6">
    <location>
        <begin position="450"/>
        <end position="471"/>
    </location>
</feature>
<evidence type="ECO:0000256" key="4">
    <source>
        <dbReference type="ARBA" id="ARBA00022989"/>
    </source>
</evidence>
<name>A0A2T0SEH7_9ACTN</name>
<protein>
    <submittedName>
        <fullName evidence="8">Putative ABC transport system permease protein</fullName>
    </submittedName>
</protein>
<evidence type="ECO:0000256" key="5">
    <source>
        <dbReference type="ARBA" id="ARBA00023136"/>
    </source>
</evidence>
<evidence type="ECO:0000256" key="1">
    <source>
        <dbReference type="ARBA" id="ARBA00004651"/>
    </source>
</evidence>
<feature type="transmembrane region" description="Helical" evidence="6">
    <location>
        <begin position="372"/>
        <end position="394"/>
    </location>
</feature>
<evidence type="ECO:0000313" key="9">
    <source>
        <dbReference type="Proteomes" id="UP000239209"/>
    </source>
</evidence>